<name>A0A183SLV7_SCHSO</name>
<feature type="region of interest" description="Disordered" evidence="1">
    <location>
        <begin position="40"/>
        <end position="84"/>
    </location>
</feature>
<feature type="region of interest" description="Disordered" evidence="1">
    <location>
        <begin position="1"/>
        <end position="22"/>
    </location>
</feature>
<evidence type="ECO:0000313" key="4">
    <source>
        <dbReference type="WBParaSite" id="SSLN_0000536801-mRNA-1"/>
    </source>
</evidence>
<evidence type="ECO:0000313" key="3">
    <source>
        <dbReference type="Proteomes" id="UP000275846"/>
    </source>
</evidence>
<feature type="compositionally biased region" description="Basic and acidic residues" evidence="1">
    <location>
        <begin position="40"/>
        <end position="52"/>
    </location>
</feature>
<evidence type="ECO:0000313" key="2">
    <source>
        <dbReference type="EMBL" id="VDL91590.1"/>
    </source>
</evidence>
<dbReference type="EMBL" id="UYSU01033158">
    <property type="protein sequence ID" value="VDL91590.1"/>
    <property type="molecule type" value="Genomic_DNA"/>
</dbReference>
<keyword evidence="3" id="KW-1185">Reference proteome</keyword>
<gene>
    <name evidence="2" type="ORF">SSLN_LOCUS5205</name>
</gene>
<dbReference type="AlphaFoldDB" id="A0A183SLV7"/>
<accession>A0A183SLV7</accession>
<protein>
    <submittedName>
        <fullName evidence="2 4">Uncharacterized protein</fullName>
    </submittedName>
</protein>
<evidence type="ECO:0000256" key="1">
    <source>
        <dbReference type="SAM" id="MobiDB-lite"/>
    </source>
</evidence>
<organism evidence="4">
    <name type="scientific">Schistocephalus solidus</name>
    <name type="common">Tapeworm</name>
    <dbReference type="NCBI Taxonomy" id="70667"/>
    <lineage>
        <taxon>Eukaryota</taxon>
        <taxon>Metazoa</taxon>
        <taxon>Spiralia</taxon>
        <taxon>Lophotrochozoa</taxon>
        <taxon>Platyhelminthes</taxon>
        <taxon>Cestoda</taxon>
        <taxon>Eucestoda</taxon>
        <taxon>Diphyllobothriidea</taxon>
        <taxon>Diphyllobothriidae</taxon>
        <taxon>Schistocephalus</taxon>
    </lineage>
</organism>
<dbReference type="Proteomes" id="UP000275846">
    <property type="component" value="Unassembled WGS sequence"/>
</dbReference>
<feature type="compositionally biased region" description="Polar residues" evidence="1">
    <location>
        <begin position="54"/>
        <end position="64"/>
    </location>
</feature>
<reference evidence="4" key="1">
    <citation type="submission" date="2016-06" db="UniProtKB">
        <authorList>
            <consortium name="WormBaseParasite"/>
        </authorList>
    </citation>
    <scope>IDENTIFICATION</scope>
</reference>
<sequence>MRRGNNYREPLNETSTIAKRPKCDGRTMKTTAAINTTVKDDLLTMQASREESSADPQTMSNFSGQPEKHEQAGSSRQIKYRGYP</sequence>
<dbReference type="WBParaSite" id="SSLN_0000536801-mRNA-1">
    <property type="protein sequence ID" value="SSLN_0000536801-mRNA-1"/>
    <property type="gene ID" value="SSLN_0000536801"/>
</dbReference>
<proteinExistence type="predicted"/>
<reference evidence="2 3" key="2">
    <citation type="submission" date="2018-11" db="EMBL/GenBank/DDBJ databases">
        <authorList>
            <consortium name="Pathogen Informatics"/>
        </authorList>
    </citation>
    <scope>NUCLEOTIDE SEQUENCE [LARGE SCALE GENOMIC DNA]</scope>
    <source>
        <strain evidence="2 3">NST_G2</strain>
    </source>
</reference>